<organism evidence="1 2">
    <name type="scientific">Erwinia phage vB_EamM_Yoloswag</name>
    <dbReference type="NCBI Taxonomy" id="1958956"/>
    <lineage>
        <taxon>Viruses</taxon>
        <taxon>Duplodnaviria</taxon>
        <taxon>Heunggongvirae</taxon>
        <taxon>Uroviricota</taxon>
        <taxon>Caudoviricetes</taxon>
        <taxon>Yoloswagvirus</taxon>
        <taxon>Yoloswagvirus yoloswag</taxon>
    </lineage>
</organism>
<sequence>MVVICNSERDFSLSRLFQGDAFVFGKSHMLVRADYIALTDKTGLFYIVRQQDIVWPTVMTGATHVVNILAFASVRQLEVAAACPRFDARRTGTLAFRNLSFELRLGTLPFVRTMYGEQNVQLSCA</sequence>
<accession>A0A1S6L3J7</accession>
<protein>
    <submittedName>
        <fullName evidence="1">Uncharacterized protein</fullName>
    </submittedName>
</protein>
<evidence type="ECO:0000313" key="1">
    <source>
        <dbReference type="EMBL" id="AQT28753.1"/>
    </source>
</evidence>
<reference evidence="1 2" key="1">
    <citation type="submission" date="2017-01" db="EMBL/GenBank/DDBJ databases">
        <authorList>
            <person name="Mah S.A."/>
            <person name="Swanson W.J."/>
            <person name="Moy G.W."/>
            <person name="Vacquier V.D."/>
        </authorList>
    </citation>
    <scope>NUCLEOTIDE SEQUENCE [LARGE SCALE GENOMIC DNA]</scope>
</reference>
<evidence type="ECO:0000313" key="2">
    <source>
        <dbReference type="Proteomes" id="UP000221250"/>
    </source>
</evidence>
<dbReference type="Proteomes" id="UP000221250">
    <property type="component" value="Segment"/>
</dbReference>
<dbReference type="EMBL" id="KY448244">
    <property type="protein sequence ID" value="AQT28753.1"/>
    <property type="molecule type" value="Genomic_DNA"/>
</dbReference>
<name>A0A1S6L3J7_9CAUD</name>
<proteinExistence type="predicted"/>
<keyword evidence="2" id="KW-1185">Reference proteome</keyword>
<gene>
    <name evidence="1" type="ORF">YOLOSWAG_282</name>
</gene>